<dbReference type="CDD" id="cd04301">
    <property type="entry name" value="NAT_SF"/>
    <property type="match status" value="1"/>
</dbReference>
<protein>
    <recommendedName>
        <fullName evidence="1">N-acetyltransferase domain-containing protein</fullName>
    </recommendedName>
</protein>
<dbReference type="Gene3D" id="3.90.70.10">
    <property type="entry name" value="Cysteine proteinases"/>
    <property type="match status" value="1"/>
</dbReference>
<keyword evidence="3" id="KW-1185">Reference proteome</keyword>
<evidence type="ECO:0000313" key="2">
    <source>
        <dbReference type="EMBL" id="QDV73803.1"/>
    </source>
</evidence>
<name>A0A518K7M6_9BACT</name>
<proteinExistence type="predicted"/>
<dbReference type="AlphaFoldDB" id="A0A518K7M6"/>
<dbReference type="Gene3D" id="3.40.630.30">
    <property type="match status" value="1"/>
</dbReference>
<dbReference type="InterPro" id="IPR000668">
    <property type="entry name" value="Peptidase_C1A_C"/>
</dbReference>
<organism evidence="2 3">
    <name type="scientific">Botrimarina mediterranea</name>
    <dbReference type="NCBI Taxonomy" id="2528022"/>
    <lineage>
        <taxon>Bacteria</taxon>
        <taxon>Pseudomonadati</taxon>
        <taxon>Planctomycetota</taxon>
        <taxon>Planctomycetia</taxon>
        <taxon>Pirellulales</taxon>
        <taxon>Lacipirellulaceae</taxon>
        <taxon>Botrimarina</taxon>
    </lineage>
</organism>
<dbReference type="Proteomes" id="UP000316426">
    <property type="component" value="Chromosome"/>
</dbReference>
<dbReference type="Pfam" id="PF00112">
    <property type="entry name" value="Peptidase_C1"/>
    <property type="match status" value="1"/>
</dbReference>
<dbReference type="EMBL" id="CP036349">
    <property type="protein sequence ID" value="QDV73803.1"/>
    <property type="molecule type" value="Genomic_DNA"/>
</dbReference>
<dbReference type="GO" id="GO:0006508">
    <property type="term" value="P:proteolysis"/>
    <property type="evidence" value="ECO:0007669"/>
    <property type="project" value="InterPro"/>
</dbReference>
<dbReference type="PROSITE" id="PS51186">
    <property type="entry name" value="GNAT"/>
    <property type="match status" value="1"/>
</dbReference>
<dbReference type="GO" id="GO:0016747">
    <property type="term" value="F:acyltransferase activity, transferring groups other than amino-acyl groups"/>
    <property type="evidence" value="ECO:0007669"/>
    <property type="project" value="InterPro"/>
</dbReference>
<dbReference type="SUPFAM" id="SSF54001">
    <property type="entry name" value="Cysteine proteinases"/>
    <property type="match status" value="1"/>
</dbReference>
<evidence type="ECO:0000313" key="3">
    <source>
        <dbReference type="Proteomes" id="UP000316426"/>
    </source>
</evidence>
<dbReference type="InterPro" id="IPR038765">
    <property type="entry name" value="Papain-like_cys_pep_sf"/>
</dbReference>
<dbReference type="KEGG" id="bmei:Spa11_20020"/>
<sequence length="308" mass="35072">MYSDVRSRQLEGTFPGDCMKGVWPISARRIAKGWGAVPQTAWRSVTKEAWPGPEPKDLDEQAKHLRIGHYQRVRTSLDARIALSYRVEVPVGLEITRQWATAEMGCIEMPPLDESIAAAHHVRLVGFDLINESFVFQNTWGPGWGNAGFGTMPFEYFDRYLIDAWITQPLRPEERYQISEPSLLRWNEADILASPRADFHKVFCMEHFDPQANESLGWAFLTVRGTYLDVEELFVKPTFRRQGLATAMVADILGIAAYQKRRVRMWVSFSDWLENESSVRAIACKLHLALKASNKRWAAVVGLPGQGF</sequence>
<dbReference type="SUPFAM" id="SSF55729">
    <property type="entry name" value="Acyl-CoA N-acyltransferases (Nat)"/>
    <property type="match status" value="1"/>
</dbReference>
<reference evidence="2 3" key="1">
    <citation type="submission" date="2019-02" db="EMBL/GenBank/DDBJ databases">
        <title>Deep-cultivation of Planctomycetes and their phenomic and genomic characterization uncovers novel biology.</title>
        <authorList>
            <person name="Wiegand S."/>
            <person name="Jogler M."/>
            <person name="Boedeker C."/>
            <person name="Pinto D."/>
            <person name="Vollmers J."/>
            <person name="Rivas-Marin E."/>
            <person name="Kohn T."/>
            <person name="Peeters S.H."/>
            <person name="Heuer A."/>
            <person name="Rast P."/>
            <person name="Oberbeckmann S."/>
            <person name="Bunk B."/>
            <person name="Jeske O."/>
            <person name="Meyerdierks A."/>
            <person name="Storesund J.E."/>
            <person name="Kallscheuer N."/>
            <person name="Luecker S."/>
            <person name="Lage O.M."/>
            <person name="Pohl T."/>
            <person name="Merkel B.J."/>
            <person name="Hornburger P."/>
            <person name="Mueller R.-W."/>
            <person name="Bruemmer F."/>
            <person name="Labrenz M."/>
            <person name="Spormann A.M."/>
            <person name="Op den Camp H."/>
            <person name="Overmann J."/>
            <person name="Amann R."/>
            <person name="Jetten M.S.M."/>
            <person name="Mascher T."/>
            <person name="Medema M.H."/>
            <person name="Devos D.P."/>
            <person name="Kaster A.-K."/>
            <person name="Ovreas L."/>
            <person name="Rohde M."/>
            <person name="Galperin M.Y."/>
            <person name="Jogler C."/>
        </authorList>
    </citation>
    <scope>NUCLEOTIDE SEQUENCE [LARGE SCALE GENOMIC DNA]</scope>
    <source>
        <strain evidence="2 3">Spa11</strain>
    </source>
</reference>
<evidence type="ECO:0000259" key="1">
    <source>
        <dbReference type="PROSITE" id="PS51186"/>
    </source>
</evidence>
<dbReference type="InterPro" id="IPR000182">
    <property type="entry name" value="GNAT_dom"/>
</dbReference>
<feature type="domain" description="N-acetyltransferase" evidence="1">
    <location>
        <begin position="152"/>
        <end position="308"/>
    </location>
</feature>
<dbReference type="GO" id="GO:0008234">
    <property type="term" value="F:cysteine-type peptidase activity"/>
    <property type="evidence" value="ECO:0007669"/>
    <property type="project" value="InterPro"/>
</dbReference>
<gene>
    <name evidence="2" type="ORF">Spa11_20020</name>
</gene>
<accession>A0A518K7M6</accession>
<dbReference type="InterPro" id="IPR016181">
    <property type="entry name" value="Acyl_CoA_acyltransferase"/>
</dbReference>